<keyword evidence="3" id="KW-1185">Reference proteome</keyword>
<gene>
    <name evidence="2" type="ORF">NC653_036338</name>
</gene>
<evidence type="ECO:0000313" key="2">
    <source>
        <dbReference type="EMBL" id="KAJ6968349.1"/>
    </source>
</evidence>
<evidence type="ECO:0000256" key="1">
    <source>
        <dbReference type="SAM" id="Phobius"/>
    </source>
</evidence>
<dbReference type="AlphaFoldDB" id="A0AAD6PUR8"/>
<dbReference type="Proteomes" id="UP001164929">
    <property type="component" value="Chromosome 16"/>
</dbReference>
<proteinExistence type="predicted"/>
<dbReference type="EMBL" id="JAQIZT010000016">
    <property type="protein sequence ID" value="KAJ6968349.1"/>
    <property type="molecule type" value="Genomic_DNA"/>
</dbReference>
<name>A0AAD6PUR8_9ROSI</name>
<evidence type="ECO:0000313" key="3">
    <source>
        <dbReference type="Proteomes" id="UP001164929"/>
    </source>
</evidence>
<comment type="caution">
    <text evidence="2">The sequence shown here is derived from an EMBL/GenBank/DDBJ whole genome shotgun (WGS) entry which is preliminary data.</text>
</comment>
<keyword evidence="1" id="KW-1133">Transmembrane helix</keyword>
<keyword evidence="1" id="KW-0812">Transmembrane</keyword>
<feature type="transmembrane region" description="Helical" evidence="1">
    <location>
        <begin position="20"/>
        <end position="40"/>
    </location>
</feature>
<organism evidence="2 3">
    <name type="scientific">Populus alba x Populus x berolinensis</name>
    <dbReference type="NCBI Taxonomy" id="444605"/>
    <lineage>
        <taxon>Eukaryota</taxon>
        <taxon>Viridiplantae</taxon>
        <taxon>Streptophyta</taxon>
        <taxon>Embryophyta</taxon>
        <taxon>Tracheophyta</taxon>
        <taxon>Spermatophyta</taxon>
        <taxon>Magnoliopsida</taxon>
        <taxon>eudicotyledons</taxon>
        <taxon>Gunneridae</taxon>
        <taxon>Pentapetalae</taxon>
        <taxon>rosids</taxon>
        <taxon>fabids</taxon>
        <taxon>Malpighiales</taxon>
        <taxon>Salicaceae</taxon>
        <taxon>Saliceae</taxon>
        <taxon>Populus</taxon>
    </lineage>
</organism>
<keyword evidence="1" id="KW-0472">Membrane</keyword>
<sequence length="130" mass="13780">MGQTKPSPSKVGLLKSLRLVTTNIYGMAAAAAAAVGVYCASRNAADIGSRYGLPLILSESCDSTRKCSVMSNGGLNSLTDLWPCFTGPKCHDMRASHCSLSAELTNLFHVQKTMALLTSKPNQKSNQEKG</sequence>
<reference evidence="2 3" key="1">
    <citation type="journal article" date="2023" name="Mol. Ecol. Resour.">
        <title>Chromosome-level genome assembly of a triploid poplar Populus alba 'Berolinensis'.</title>
        <authorList>
            <person name="Chen S."/>
            <person name="Yu Y."/>
            <person name="Wang X."/>
            <person name="Wang S."/>
            <person name="Zhang T."/>
            <person name="Zhou Y."/>
            <person name="He R."/>
            <person name="Meng N."/>
            <person name="Wang Y."/>
            <person name="Liu W."/>
            <person name="Liu Z."/>
            <person name="Liu J."/>
            <person name="Guo Q."/>
            <person name="Huang H."/>
            <person name="Sederoff R.R."/>
            <person name="Wang G."/>
            <person name="Qu G."/>
            <person name="Chen S."/>
        </authorList>
    </citation>
    <scope>NUCLEOTIDE SEQUENCE [LARGE SCALE GENOMIC DNA]</scope>
    <source>
        <strain evidence="2">SC-2020</strain>
    </source>
</reference>
<protein>
    <submittedName>
        <fullName evidence="2">Uncharacterized protein</fullName>
    </submittedName>
</protein>
<accession>A0AAD6PUR8</accession>